<evidence type="ECO:0000313" key="3">
    <source>
        <dbReference type="EMBL" id="MCW3485729.1"/>
    </source>
</evidence>
<sequence length="529" mass="58537">MKTSSSRRYRRHRNPETAEQQDASFFNPVQQNIQTKQDPFFQPKLTFGQEGDPYEKEADAVAGKVVSRQGVKGNALQRKEISAVQRKAAPEEEAVQEKSLPDKKEEEKKVQRKGMPEKKEEEKKLQKKDSPEKKEEEKMVQQKGMPEKKEEEKKLQKKGSPDKNEEEKKVQKKDISGKKEEEKIQKKEEPEKKLPADEVLKEEIDEKEKRGKPLVMTKAQPNDTAKGGDSRDLSGQLKAQQQQGDHMSPETCAEMSNAIGADFRNVKIHTDTTAVQLSNELGAQAFTHGNDVYFNSGKYDPAGATGKHLLAHELTHVVQQGAAPAMPEQQAAATPTSAAPAVQREISTPLPAGVHPDEKSRVATFPSGAFTVVVKPDRKARKGEGIKANAARTYGNMHPVPVLTWKDKKVAAVTFTKKLEVETVYGASAHAQMDSSYGRGALETDKAAGNSSLGFHEGNHGTDFIDYVKNTPFPEIVIAAPVTVAEYNKLLAEWQLQFNAYYDKMQALSKAKTDDVTDPVPTPAATNVK</sequence>
<evidence type="ECO:0000259" key="2">
    <source>
        <dbReference type="Pfam" id="PF13699"/>
    </source>
</evidence>
<organism evidence="3 4">
    <name type="scientific">Chitinophaga nivalis</name>
    <dbReference type="NCBI Taxonomy" id="2991709"/>
    <lineage>
        <taxon>Bacteria</taxon>
        <taxon>Pseudomonadati</taxon>
        <taxon>Bacteroidota</taxon>
        <taxon>Chitinophagia</taxon>
        <taxon>Chitinophagales</taxon>
        <taxon>Chitinophagaceae</taxon>
        <taxon>Chitinophaga</taxon>
    </lineage>
</organism>
<proteinExistence type="predicted"/>
<dbReference type="Proteomes" id="UP001207742">
    <property type="component" value="Unassembled WGS sequence"/>
</dbReference>
<protein>
    <submittedName>
        <fullName evidence="3">DUF4157 domain-containing protein</fullName>
    </submittedName>
</protein>
<reference evidence="3 4" key="1">
    <citation type="submission" date="2022-10" db="EMBL/GenBank/DDBJ databases">
        <title>Chitinophaga nivalis PC15 sp. nov., isolated from Pyeongchang county, South Korea.</title>
        <authorList>
            <person name="Trinh H.N."/>
        </authorList>
    </citation>
    <scope>NUCLEOTIDE SEQUENCE [LARGE SCALE GENOMIC DNA]</scope>
    <source>
        <strain evidence="3 4">PC14</strain>
    </source>
</reference>
<evidence type="ECO:0000313" key="4">
    <source>
        <dbReference type="Proteomes" id="UP001207742"/>
    </source>
</evidence>
<feature type="region of interest" description="Disordered" evidence="1">
    <location>
        <begin position="1"/>
        <end position="25"/>
    </location>
</feature>
<feature type="region of interest" description="Disordered" evidence="1">
    <location>
        <begin position="67"/>
        <end position="248"/>
    </location>
</feature>
<dbReference type="Pfam" id="PF13699">
    <property type="entry name" value="eCIS_core"/>
    <property type="match status" value="1"/>
</dbReference>
<dbReference type="EMBL" id="JAPDNS010000002">
    <property type="protein sequence ID" value="MCW3485729.1"/>
    <property type="molecule type" value="Genomic_DNA"/>
</dbReference>
<evidence type="ECO:0000256" key="1">
    <source>
        <dbReference type="SAM" id="MobiDB-lite"/>
    </source>
</evidence>
<accession>A0ABT3IP46</accession>
<feature type="compositionally biased region" description="Basic and acidic residues" evidence="1">
    <location>
        <begin position="95"/>
        <end position="211"/>
    </location>
</feature>
<gene>
    <name evidence="3" type="ORF">OL497_17625</name>
</gene>
<keyword evidence="4" id="KW-1185">Reference proteome</keyword>
<dbReference type="RefSeq" id="WP_264732452.1">
    <property type="nucleotide sequence ID" value="NZ_JAPDNR010000001.1"/>
</dbReference>
<feature type="compositionally biased region" description="Basic residues" evidence="1">
    <location>
        <begin position="1"/>
        <end position="13"/>
    </location>
</feature>
<dbReference type="InterPro" id="IPR025295">
    <property type="entry name" value="eCIS_core_dom"/>
</dbReference>
<comment type="caution">
    <text evidence="3">The sequence shown here is derived from an EMBL/GenBank/DDBJ whole genome shotgun (WGS) entry which is preliminary data.</text>
</comment>
<feature type="domain" description="eCIS core" evidence="2">
    <location>
        <begin position="249"/>
        <end position="322"/>
    </location>
</feature>
<name>A0ABT3IP46_9BACT</name>